<evidence type="ECO:0000256" key="1">
    <source>
        <dbReference type="SAM" id="Phobius"/>
    </source>
</evidence>
<dbReference type="SUPFAM" id="SSF46934">
    <property type="entry name" value="UBA-like"/>
    <property type="match status" value="1"/>
</dbReference>
<dbReference type="RefSeq" id="WP_125989853.1">
    <property type="nucleotide sequence ID" value="NZ_CP046640.1"/>
</dbReference>
<sequence>MENLEKIDLIRQRIDVSYEKAYQALQETDGNVVEALIKLEKEGDGQKKFNLDTDLFHVKGQDLINKIKNIIKEGNVNKVIVKNDEKTLVEIPVTAGVVSLVLFPYLTLLAGATAMYKDYTLEIERNKEEEQNINQPENGE</sequence>
<feature type="domain" description="DUF4342" evidence="2">
    <location>
        <begin position="53"/>
        <end position="125"/>
    </location>
</feature>
<dbReference type="KEGG" id="ifn:GM661_08300"/>
<dbReference type="InterPro" id="IPR025642">
    <property type="entry name" value="DUF4342"/>
</dbReference>
<dbReference type="AlphaFoldDB" id="A0A8A7K9S2"/>
<protein>
    <submittedName>
        <fullName evidence="3">DUF4342 domain-containing protein</fullName>
    </submittedName>
</protein>
<dbReference type="EMBL" id="CP046640">
    <property type="protein sequence ID" value="QTL97980.1"/>
    <property type="molecule type" value="Genomic_DNA"/>
</dbReference>
<keyword evidence="1" id="KW-1133">Transmembrane helix</keyword>
<evidence type="ECO:0000313" key="4">
    <source>
        <dbReference type="Proteomes" id="UP000665020"/>
    </source>
</evidence>
<feature type="transmembrane region" description="Helical" evidence="1">
    <location>
        <begin position="93"/>
        <end position="116"/>
    </location>
</feature>
<keyword evidence="1" id="KW-0472">Membrane</keyword>
<accession>A0A8A7K9S2</accession>
<name>A0A8A7K9S2_9FIRM</name>
<dbReference type="Pfam" id="PF14242">
    <property type="entry name" value="DUF4342"/>
    <property type="match status" value="1"/>
</dbReference>
<dbReference type="Gene3D" id="1.10.8.10">
    <property type="entry name" value="DNA helicase RuvA subunit, C-terminal domain"/>
    <property type="match status" value="1"/>
</dbReference>
<keyword evidence="4" id="KW-1185">Reference proteome</keyword>
<evidence type="ECO:0000313" key="3">
    <source>
        <dbReference type="EMBL" id="QTL97980.1"/>
    </source>
</evidence>
<dbReference type="Proteomes" id="UP000665020">
    <property type="component" value="Chromosome"/>
</dbReference>
<dbReference type="InterPro" id="IPR009060">
    <property type="entry name" value="UBA-like_sf"/>
</dbReference>
<keyword evidence="1" id="KW-0812">Transmembrane</keyword>
<organism evidence="3 4">
    <name type="scientific">Iocasia fonsfrigidae</name>
    <dbReference type="NCBI Taxonomy" id="2682810"/>
    <lineage>
        <taxon>Bacteria</taxon>
        <taxon>Bacillati</taxon>
        <taxon>Bacillota</taxon>
        <taxon>Clostridia</taxon>
        <taxon>Halanaerobiales</taxon>
        <taxon>Halanaerobiaceae</taxon>
        <taxon>Iocasia</taxon>
    </lineage>
</organism>
<reference evidence="3" key="1">
    <citation type="submission" date="2019-12" db="EMBL/GenBank/DDBJ databases">
        <authorList>
            <person name="zhang j."/>
            <person name="sun C.M."/>
        </authorList>
    </citation>
    <scope>NUCLEOTIDE SEQUENCE</scope>
    <source>
        <strain evidence="3">NS-1</strain>
    </source>
</reference>
<evidence type="ECO:0000259" key="2">
    <source>
        <dbReference type="Pfam" id="PF14242"/>
    </source>
</evidence>
<gene>
    <name evidence="3" type="ORF">GM661_08300</name>
</gene>
<proteinExistence type="predicted"/>